<dbReference type="PIRSF" id="PIRSF000077">
    <property type="entry name" value="Thioredoxin"/>
    <property type="match status" value="1"/>
</dbReference>
<dbReference type="EMBL" id="JAUHQB010000004">
    <property type="protein sequence ID" value="MDN4483457.1"/>
    <property type="molecule type" value="Genomic_DNA"/>
</dbReference>
<reference evidence="11 12" key="1">
    <citation type="submission" date="2023-06" db="EMBL/GenBank/DDBJ databases">
        <title>SYSU T0a273.</title>
        <authorList>
            <person name="Gao L."/>
            <person name="Fang B.-Z."/>
            <person name="Li W.-J."/>
        </authorList>
    </citation>
    <scope>NUCLEOTIDE SEQUENCE [LARGE SCALE GENOMIC DNA]</scope>
    <source>
        <strain evidence="11 12">SYSU T0a273</strain>
    </source>
</reference>
<dbReference type="SUPFAM" id="SSF52833">
    <property type="entry name" value="Thioredoxin-like"/>
    <property type="match status" value="1"/>
</dbReference>
<evidence type="ECO:0000256" key="3">
    <source>
        <dbReference type="ARBA" id="ARBA00022982"/>
    </source>
</evidence>
<evidence type="ECO:0000259" key="10">
    <source>
        <dbReference type="PROSITE" id="PS51352"/>
    </source>
</evidence>
<dbReference type="PRINTS" id="PR00421">
    <property type="entry name" value="THIOREDOXIN"/>
</dbReference>
<feature type="active site" description="Nucleophile" evidence="8">
    <location>
        <position position="50"/>
    </location>
</feature>
<evidence type="ECO:0000256" key="1">
    <source>
        <dbReference type="ARBA" id="ARBA00008987"/>
    </source>
</evidence>
<sequence>MVEEAAPAPVAAAELPSTPVAATVDTFQNEVLGSDVPVVVDFWATWCGPCRAVAPILDELAEEYQGRLKVVKVDTDENPQLAMAYGVTSIPTMNFFKGGEVVKSVVGARPKPALTQLFDEVLS</sequence>
<feature type="site" description="Contributes to redox potential value" evidence="8">
    <location>
        <position position="49"/>
    </location>
</feature>
<dbReference type="InterPro" id="IPR036249">
    <property type="entry name" value="Thioredoxin-like_sf"/>
</dbReference>
<proteinExistence type="inferred from homology"/>
<evidence type="ECO:0000256" key="8">
    <source>
        <dbReference type="PIRSR" id="PIRSR000077-1"/>
    </source>
</evidence>
<feature type="site" description="Deprotonates C-terminal active site Cys" evidence="8">
    <location>
        <position position="41"/>
    </location>
</feature>
<evidence type="ECO:0000256" key="6">
    <source>
        <dbReference type="NCBIfam" id="TIGR01068"/>
    </source>
</evidence>
<dbReference type="PANTHER" id="PTHR45663:SF11">
    <property type="entry name" value="GEO12009P1"/>
    <property type="match status" value="1"/>
</dbReference>
<feature type="site" description="Contributes to redox potential value" evidence="8">
    <location>
        <position position="48"/>
    </location>
</feature>
<comment type="caution">
    <text evidence="11">The sequence shown here is derived from an EMBL/GenBank/DDBJ whole genome shotgun (WGS) entry which is preliminary data.</text>
</comment>
<dbReference type="GO" id="GO:0015035">
    <property type="term" value="F:protein-disulfide reductase activity"/>
    <property type="evidence" value="ECO:0007669"/>
    <property type="project" value="UniProtKB-UniRule"/>
</dbReference>
<evidence type="ECO:0000313" key="11">
    <source>
        <dbReference type="EMBL" id="MDN4483457.1"/>
    </source>
</evidence>
<organism evidence="11 12">
    <name type="scientific">Demequina lignilytica</name>
    <dbReference type="NCBI Taxonomy" id="3051663"/>
    <lineage>
        <taxon>Bacteria</taxon>
        <taxon>Bacillati</taxon>
        <taxon>Actinomycetota</taxon>
        <taxon>Actinomycetes</taxon>
        <taxon>Micrococcales</taxon>
        <taxon>Demequinaceae</taxon>
        <taxon>Demequina</taxon>
    </lineage>
</organism>
<gene>
    <name evidence="11" type="primary">trxA</name>
    <name evidence="11" type="ORF">QQ002_07905</name>
</gene>
<dbReference type="InterPro" id="IPR005746">
    <property type="entry name" value="Thioredoxin"/>
</dbReference>
<dbReference type="GO" id="GO:0005737">
    <property type="term" value="C:cytoplasm"/>
    <property type="evidence" value="ECO:0007669"/>
    <property type="project" value="TreeGrafter"/>
</dbReference>
<dbReference type="PANTHER" id="PTHR45663">
    <property type="entry name" value="GEO12009P1"/>
    <property type="match status" value="1"/>
</dbReference>
<protein>
    <recommendedName>
        <fullName evidence="6 7">Thioredoxin</fullName>
    </recommendedName>
</protein>
<dbReference type="CDD" id="cd02947">
    <property type="entry name" value="TRX_family"/>
    <property type="match status" value="1"/>
</dbReference>
<dbReference type="PROSITE" id="PS51352">
    <property type="entry name" value="THIOREDOXIN_2"/>
    <property type="match status" value="1"/>
</dbReference>
<keyword evidence="4 9" id="KW-1015">Disulfide bond</keyword>
<dbReference type="Pfam" id="PF00085">
    <property type="entry name" value="Thioredoxin"/>
    <property type="match status" value="1"/>
</dbReference>
<evidence type="ECO:0000256" key="9">
    <source>
        <dbReference type="PIRSR" id="PIRSR000077-4"/>
    </source>
</evidence>
<dbReference type="InterPro" id="IPR017937">
    <property type="entry name" value="Thioredoxin_CS"/>
</dbReference>
<feature type="domain" description="Thioredoxin" evidence="10">
    <location>
        <begin position="2"/>
        <end position="123"/>
    </location>
</feature>
<keyword evidence="2" id="KW-0813">Transport</keyword>
<dbReference type="AlphaFoldDB" id="A0AB35MI90"/>
<dbReference type="FunFam" id="3.40.30.10:FF:000001">
    <property type="entry name" value="Thioredoxin"/>
    <property type="match status" value="1"/>
</dbReference>
<evidence type="ECO:0000256" key="4">
    <source>
        <dbReference type="ARBA" id="ARBA00023157"/>
    </source>
</evidence>
<accession>A0AB35MI90</accession>
<evidence type="ECO:0000256" key="7">
    <source>
        <dbReference type="PIRNR" id="PIRNR000077"/>
    </source>
</evidence>
<dbReference type="Gene3D" id="3.40.30.10">
    <property type="entry name" value="Glutaredoxin"/>
    <property type="match status" value="1"/>
</dbReference>
<evidence type="ECO:0000256" key="5">
    <source>
        <dbReference type="ARBA" id="ARBA00023284"/>
    </source>
</evidence>
<evidence type="ECO:0000256" key="2">
    <source>
        <dbReference type="ARBA" id="ARBA00022448"/>
    </source>
</evidence>
<feature type="disulfide bond" description="Redox-active" evidence="9">
    <location>
        <begin position="47"/>
        <end position="50"/>
    </location>
</feature>
<dbReference type="Proteomes" id="UP001172756">
    <property type="component" value="Unassembled WGS sequence"/>
</dbReference>
<keyword evidence="5 9" id="KW-0676">Redox-active center</keyword>
<keyword evidence="3" id="KW-0249">Electron transport</keyword>
<dbReference type="PROSITE" id="PS00194">
    <property type="entry name" value="THIOREDOXIN_1"/>
    <property type="match status" value="1"/>
</dbReference>
<dbReference type="NCBIfam" id="TIGR01068">
    <property type="entry name" value="thioredoxin"/>
    <property type="match status" value="1"/>
</dbReference>
<dbReference type="InterPro" id="IPR013766">
    <property type="entry name" value="Thioredoxin_domain"/>
</dbReference>
<feature type="active site" description="Nucleophile" evidence="8">
    <location>
        <position position="47"/>
    </location>
</feature>
<comment type="similarity">
    <text evidence="1 7">Belongs to the thioredoxin family.</text>
</comment>
<evidence type="ECO:0000313" key="12">
    <source>
        <dbReference type="Proteomes" id="UP001172756"/>
    </source>
</evidence>
<name>A0AB35MI90_9MICO</name>